<keyword evidence="2" id="KW-1185">Reference proteome</keyword>
<accession>A0ABD1DYE7</accession>
<name>A0ABD1DYE7_CULPP</name>
<feature type="non-terminal residue" evidence="1">
    <location>
        <position position="1"/>
    </location>
</feature>
<gene>
    <name evidence="1" type="ORF">pipiens_018867</name>
</gene>
<sequence length="51" mass="5847">KKRSNTHGGAAQICRTSVSGQENRERIQRRFRSNKSRASRRVNCSLGCVLW</sequence>
<proteinExistence type="predicted"/>
<protein>
    <submittedName>
        <fullName evidence="1">Uncharacterized protein</fullName>
    </submittedName>
</protein>
<dbReference type="AlphaFoldDB" id="A0ABD1DYE7"/>
<comment type="caution">
    <text evidence="1">The sequence shown here is derived from an EMBL/GenBank/DDBJ whole genome shotgun (WGS) entry which is preliminary data.</text>
</comment>
<evidence type="ECO:0000313" key="1">
    <source>
        <dbReference type="EMBL" id="KAL1404479.1"/>
    </source>
</evidence>
<dbReference type="EMBL" id="JBEHCU010000370">
    <property type="protein sequence ID" value="KAL1404479.1"/>
    <property type="molecule type" value="Genomic_DNA"/>
</dbReference>
<reference evidence="1 2" key="1">
    <citation type="submission" date="2024-05" db="EMBL/GenBank/DDBJ databases">
        <title>Culex pipiens pipiens assembly and annotation.</title>
        <authorList>
            <person name="Alout H."/>
            <person name="Durand T."/>
        </authorList>
    </citation>
    <scope>NUCLEOTIDE SEQUENCE [LARGE SCALE GENOMIC DNA]</scope>
    <source>
        <strain evidence="1">HA-2024</strain>
        <tissue evidence="1">Whole body</tissue>
    </source>
</reference>
<organism evidence="1 2">
    <name type="scientific">Culex pipiens pipiens</name>
    <name type="common">Northern house mosquito</name>
    <dbReference type="NCBI Taxonomy" id="38569"/>
    <lineage>
        <taxon>Eukaryota</taxon>
        <taxon>Metazoa</taxon>
        <taxon>Ecdysozoa</taxon>
        <taxon>Arthropoda</taxon>
        <taxon>Hexapoda</taxon>
        <taxon>Insecta</taxon>
        <taxon>Pterygota</taxon>
        <taxon>Neoptera</taxon>
        <taxon>Endopterygota</taxon>
        <taxon>Diptera</taxon>
        <taxon>Nematocera</taxon>
        <taxon>Culicoidea</taxon>
        <taxon>Culicidae</taxon>
        <taxon>Culicinae</taxon>
        <taxon>Culicini</taxon>
        <taxon>Culex</taxon>
        <taxon>Culex</taxon>
    </lineage>
</organism>
<dbReference type="Proteomes" id="UP001562425">
    <property type="component" value="Unassembled WGS sequence"/>
</dbReference>
<evidence type="ECO:0000313" key="2">
    <source>
        <dbReference type="Proteomes" id="UP001562425"/>
    </source>
</evidence>